<dbReference type="Pfam" id="PF12397">
    <property type="entry name" value="U3snoRNP10"/>
    <property type="match status" value="1"/>
</dbReference>
<keyword evidence="7 8" id="KW-0687">Ribonucleoprotein</keyword>
<comment type="subcellular location">
    <subcellularLocation>
        <location evidence="1 8">Nucleus</location>
        <location evidence="1 8">Nucleolus</location>
    </subcellularLocation>
</comment>
<dbReference type="Pfam" id="PF23243">
    <property type="entry name" value="HEAT_HEATR1"/>
    <property type="match status" value="1"/>
</dbReference>
<keyword evidence="6 8" id="KW-0539">Nucleus</keyword>
<gene>
    <name evidence="10" type="ORF">NLJ89_g2035</name>
</gene>
<dbReference type="Proteomes" id="UP001148786">
    <property type="component" value="Unassembled WGS sequence"/>
</dbReference>
<reference evidence="10" key="1">
    <citation type="submission" date="2022-07" db="EMBL/GenBank/DDBJ databases">
        <title>Genome Sequence of Agrocybe chaxingu.</title>
        <authorList>
            <person name="Buettner E."/>
        </authorList>
    </citation>
    <scope>NUCLEOTIDE SEQUENCE</scope>
    <source>
        <strain evidence="10">MP-N11</strain>
    </source>
</reference>
<dbReference type="InterPro" id="IPR022125">
    <property type="entry name" value="U3snoRNP10_N"/>
</dbReference>
<evidence type="ECO:0000256" key="2">
    <source>
        <dbReference type="ARBA" id="ARBA00010559"/>
    </source>
</evidence>
<dbReference type="PANTHER" id="PTHR13457">
    <property type="entry name" value="BAP28"/>
    <property type="match status" value="1"/>
</dbReference>
<keyword evidence="5 8" id="KW-0698">rRNA processing</keyword>
<dbReference type="GO" id="GO:0032040">
    <property type="term" value="C:small-subunit processome"/>
    <property type="evidence" value="ECO:0007669"/>
    <property type="project" value="TreeGrafter"/>
</dbReference>
<sequence>MPSLSAQLAQNASLNASLLVDRSKRKPTVSYLFTGREADQHDLDAIHALGVNSLLHLASVSPGLEKYEEILFSERARETDRTLLTKENAEELDKAIEDFLLLLGPYLMEAPATRILEWLVRRFRIHEFNLEAILSLFLPYHESPHFAKMVTILQIQPNSTWSFLIPYASAAQKLPRVSLVTEMLKNTDVARLVISLLPTAIKKNLAHHTLLAFNAATIHEFITRSKSLNEGTLAYILPALLEPLQRKAELTSGDAVLGSYILFSALSKKCELSPSALNVIVSSMASSAQAVNPDQFVNSLVAVCEAQLELERLSDKTMDAILRLPQVKESFTSAIAWVGCEKAFSPLVKGLSSRLNDKTSVSLLEALIAVPSVPLAVIEALTSTLLFVSIESSNATETIVTARRLLSFVQQRYPAVLRRIADGLSEDESVQRAMDQLVIALSVIPGMSTRIEDSDTILSSSSADEKIRTVAIKKLLKSLSGKDLSGVKELESIRGVLTARLQDSSPAVLEALYGNPSVITQVFLSDPKLYLSSLCTAMTSQHKTRRDALRLHLTFLASHFYGKKTAELVWDIVSEQLESQSTKRSVLSEWLAGCAKLVKEAATKSDGADPVERMNHTNFAVAGKIAENILASNRFSDYLKTLLGKLQDCNVHTKLFAYLISLPLTRKASGEHQLEVAQRMLNVMDLKRLSGVSDLSQEHLSLGSAEDISFGRYAVTKPHNAIALSWLQVSMIATIAQIAKPHGVVLDWMGYTEVESTSYGQCYIRLMRSIYQLANASTTLPVLSSAILQLLFTSLQDGALAFLAGLWTAPTTDGLKESKGMSLLHAAAFLEAHILENDGMDFQTILPAVLVALQSPDAQVREGGLECISRIRILDERRLLSIYQFDIIYGQSDNTLQYLDQNDLKRYLNGLVKHRDHFANDALYLKVFHEQHLGHAKTEKRKDADYKHRITCFVLSHVNAMSSEFAQVALLKSIGTIADKAKCQILLPTIQALAEEASRSPATSIFVSTSEELTTRSLSCLDTTAAEHLNASTLAWDVFTQVARTYLRPGTPLAAQQALVHGLEAGLFSALNEQNQIALCEILLEVGSKDLSSLSLARNLLSNILVDVSLIMHLLDVLSPVGPSSNPRATKRAKTLEIPGDSLPRLSLLVEILGTKSLPGSLDLISRLLDTLNQVVQSLPPAQADVSYIEQLLMSAIESAASKVMEVPNLSPSVVRLDILIEVIRVCGNPQTFHQALLLIANLARLAPESVLHNVMPVFTFMGSNVFHKDDSYGFKVVQQTIDGIVPIMVSSLKEAHSSPLDLYIASRDFLRVFTDAATHIPRHRRNNFFAHLVDVLGAHDFSAPLCMLLLEKTANRITRQSPDEIQSSLSLPISVFQHSAYAVQIHTATEILKESQRLLAHVNDPQSIEPVFLEGIVDGDHSVSLTTMTRRRLQALIIFVGFALKARATFPGALTGPTMSMVIAQFIKLATSASNEVKIDEVSEAARLSLRRLLVSMSVVDFVGVINSMLESQDVKVQAGALELLAKRLPDASSKMRSTISATINKLLVSIKNILAIQKDSQVTTFALQALKSIAETMCPGEEGPMSDLVPYVLAAIKEQKLVSFALSAVAPVSLKLGPRIIPFFRSIISHCVAILRGNDTVLFEDALEILHGLLTTIPTFWGSGDVAEVVFLYMDQFSFVPTSLSLALSNLTKALTKRTPAKTVVPAVFEIWNRLATSKNLTQISAYFEFVGRALQHAERPTVLEHLRTAFKIFLEALDVVKADELAETRVISAFKQLVVKLNEAAFKPLFRRLYDWAFAGEIVDNQRITTFARLYISLLDFFKASHVLLGLMVPYMALMLQPFSDILKAFSASEDLSLWLAVIRTITRALNHDDGGFWRDDKLRQISTGLTRQIGVCIRLNFMEGRSELQECFSALIENVTDDTLLKAVNLNILMHTRSDDPRIRMFALSCSTALWGSHGGKLIGFVAETATFIAECSEDENDVVVKESFRLKNAVENVAGKIDGL</sequence>
<dbReference type="GO" id="GO:0030686">
    <property type="term" value="C:90S preribosome"/>
    <property type="evidence" value="ECO:0007669"/>
    <property type="project" value="TreeGrafter"/>
</dbReference>
<evidence type="ECO:0000256" key="8">
    <source>
        <dbReference type="RuleBase" id="RU367065"/>
    </source>
</evidence>
<dbReference type="Pfam" id="PF08146">
    <property type="entry name" value="BP28CT"/>
    <property type="match status" value="1"/>
</dbReference>
<comment type="subunit">
    <text evidence="8">Component of the ribosomal small subunit (SSU) processome.</text>
</comment>
<dbReference type="GO" id="GO:0000462">
    <property type="term" value="P:maturation of SSU-rRNA from tricistronic rRNA transcript (SSU-rRNA, 5.8S rRNA, LSU-rRNA)"/>
    <property type="evidence" value="ECO:0007669"/>
    <property type="project" value="TreeGrafter"/>
</dbReference>
<evidence type="ECO:0000256" key="4">
    <source>
        <dbReference type="ARBA" id="ARBA00022517"/>
    </source>
</evidence>
<name>A0A9W8KCP6_9AGAR</name>
<protein>
    <recommendedName>
        <fullName evidence="3 8">U3 small nucleolar RNA-associated protein 10</fullName>
    </recommendedName>
</protein>
<comment type="function">
    <text evidence="8">Involved in nucleolar processing of pre-18S ribosomal RNA.</text>
</comment>
<dbReference type="PANTHER" id="PTHR13457:SF1">
    <property type="entry name" value="HEAT REPEAT-CONTAINING PROTEIN 1"/>
    <property type="match status" value="1"/>
</dbReference>
<dbReference type="InterPro" id="IPR040191">
    <property type="entry name" value="UTP10"/>
</dbReference>
<dbReference type="SUPFAM" id="SSF48371">
    <property type="entry name" value="ARM repeat"/>
    <property type="match status" value="2"/>
</dbReference>
<dbReference type="GO" id="GO:0034455">
    <property type="term" value="C:t-UTP complex"/>
    <property type="evidence" value="ECO:0007669"/>
    <property type="project" value="TreeGrafter"/>
</dbReference>
<dbReference type="SMART" id="SM01036">
    <property type="entry name" value="BP28CT"/>
    <property type="match status" value="1"/>
</dbReference>
<dbReference type="EMBL" id="JANKHO010000117">
    <property type="protein sequence ID" value="KAJ3515006.1"/>
    <property type="molecule type" value="Genomic_DNA"/>
</dbReference>
<evidence type="ECO:0000259" key="9">
    <source>
        <dbReference type="SMART" id="SM01036"/>
    </source>
</evidence>
<feature type="domain" description="BP28 C-terminal" evidence="9">
    <location>
        <begin position="1742"/>
        <end position="1880"/>
    </location>
</feature>
<evidence type="ECO:0000313" key="11">
    <source>
        <dbReference type="Proteomes" id="UP001148786"/>
    </source>
</evidence>
<evidence type="ECO:0000313" key="10">
    <source>
        <dbReference type="EMBL" id="KAJ3515006.1"/>
    </source>
</evidence>
<dbReference type="InterPro" id="IPR012954">
    <property type="entry name" value="BP28_C_dom"/>
</dbReference>
<dbReference type="GO" id="GO:0030515">
    <property type="term" value="F:snoRNA binding"/>
    <property type="evidence" value="ECO:0007669"/>
    <property type="project" value="TreeGrafter"/>
</dbReference>
<proteinExistence type="inferred from homology"/>
<evidence type="ECO:0000256" key="5">
    <source>
        <dbReference type="ARBA" id="ARBA00022552"/>
    </source>
</evidence>
<dbReference type="InterPro" id="IPR056473">
    <property type="entry name" value="HEAT_Utp10/HEAT1"/>
</dbReference>
<dbReference type="GO" id="GO:0045943">
    <property type="term" value="P:positive regulation of transcription by RNA polymerase I"/>
    <property type="evidence" value="ECO:0007669"/>
    <property type="project" value="TreeGrafter"/>
</dbReference>
<evidence type="ECO:0000256" key="1">
    <source>
        <dbReference type="ARBA" id="ARBA00004604"/>
    </source>
</evidence>
<keyword evidence="11" id="KW-1185">Reference proteome</keyword>
<dbReference type="InterPro" id="IPR016024">
    <property type="entry name" value="ARM-type_fold"/>
</dbReference>
<dbReference type="OrthoDB" id="31183at2759"/>
<keyword evidence="4 8" id="KW-0690">Ribosome biogenesis</keyword>
<dbReference type="Gene3D" id="1.25.10.10">
    <property type="entry name" value="Leucine-rich Repeat Variant"/>
    <property type="match status" value="1"/>
</dbReference>
<evidence type="ECO:0000256" key="3">
    <source>
        <dbReference type="ARBA" id="ARBA00015399"/>
    </source>
</evidence>
<comment type="caution">
    <text evidence="10">The sequence shown here is derived from an EMBL/GenBank/DDBJ whole genome shotgun (WGS) entry which is preliminary data.</text>
</comment>
<dbReference type="InterPro" id="IPR011989">
    <property type="entry name" value="ARM-like"/>
</dbReference>
<evidence type="ECO:0000256" key="6">
    <source>
        <dbReference type="ARBA" id="ARBA00023242"/>
    </source>
</evidence>
<comment type="similarity">
    <text evidence="2 8">Belongs to the HEATR1/UTP10 family.</text>
</comment>
<evidence type="ECO:0000256" key="7">
    <source>
        <dbReference type="ARBA" id="ARBA00023274"/>
    </source>
</evidence>
<organism evidence="10 11">
    <name type="scientific">Agrocybe chaxingu</name>
    <dbReference type="NCBI Taxonomy" id="84603"/>
    <lineage>
        <taxon>Eukaryota</taxon>
        <taxon>Fungi</taxon>
        <taxon>Dikarya</taxon>
        <taxon>Basidiomycota</taxon>
        <taxon>Agaricomycotina</taxon>
        <taxon>Agaricomycetes</taxon>
        <taxon>Agaricomycetidae</taxon>
        <taxon>Agaricales</taxon>
        <taxon>Agaricineae</taxon>
        <taxon>Strophariaceae</taxon>
        <taxon>Agrocybe</taxon>
    </lineage>
</organism>
<accession>A0A9W8KCP6</accession>